<evidence type="ECO:0000256" key="1">
    <source>
        <dbReference type="SAM" id="MobiDB-lite"/>
    </source>
</evidence>
<dbReference type="Proteomes" id="UP000055035">
    <property type="component" value="Unassembled WGS sequence"/>
</dbReference>
<feature type="compositionally biased region" description="Basic and acidic residues" evidence="1">
    <location>
        <begin position="676"/>
        <end position="686"/>
    </location>
</feature>
<evidence type="ECO:0000313" key="2">
    <source>
        <dbReference type="EMBL" id="KTD18992.1"/>
    </source>
</evidence>
<feature type="compositionally biased region" description="Polar residues" evidence="1">
    <location>
        <begin position="990"/>
        <end position="999"/>
    </location>
</feature>
<dbReference type="STRING" id="456.Ljor_0215"/>
<feature type="compositionally biased region" description="Polar residues" evidence="1">
    <location>
        <begin position="1083"/>
        <end position="1092"/>
    </location>
</feature>
<proteinExistence type="predicted"/>
<accession>A0A0W0VFU7</accession>
<feature type="compositionally biased region" description="Polar residues" evidence="1">
    <location>
        <begin position="920"/>
        <end position="932"/>
    </location>
</feature>
<dbReference type="PATRIC" id="fig|456.5.peg.231"/>
<feature type="compositionally biased region" description="Polar residues" evidence="1">
    <location>
        <begin position="1026"/>
        <end position="1075"/>
    </location>
</feature>
<organism evidence="2 3">
    <name type="scientific">Legionella jordanis</name>
    <dbReference type="NCBI Taxonomy" id="456"/>
    <lineage>
        <taxon>Bacteria</taxon>
        <taxon>Pseudomonadati</taxon>
        <taxon>Pseudomonadota</taxon>
        <taxon>Gammaproteobacteria</taxon>
        <taxon>Legionellales</taxon>
        <taxon>Legionellaceae</taxon>
        <taxon>Legionella</taxon>
    </lineage>
</organism>
<feature type="region of interest" description="Disordered" evidence="1">
    <location>
        <begin position="526"/>
        <end position="549"/>
    </location>
</feature>
<feature type="region of interest" description="Disordered" evidence="1">
    <location>
        <begin position="619"/>
        <end position="686"/>
    </location>
</feature>
<feature type="region of interest" description="Disordered" evidence="1">
    <location>
        <begin position="483"/>
        <end position="512"/>
    </location>
</feature>
<protein>
    <submittedName>
        <fullName evidence="2">Uncharacterized protein</fullName>
    </submittedName>
</protein>
<dbReference type="OrthoDB" id="5635789at2"/>
<feature type="compositionally biased region" description="Polar residues" evidence="1">
    <location>
        <begin position="973"/>
        <end position="982"/>
    </location>
</feature>
<dbReference type="RefSeq" id="WP_058469798.1">
    <property type="nucleotide sequence ID" value="NZ_LNYJ01000003.1"/>
</dbReference>
<reference evidence="2 3" key="1">
    <citation type="submission" date="2015-11" db="EMBL/GenBank/DDBJ databases">
        <title>Genomic analysis of 38 Legionella species identifies large and diverse effector repertoires.</title>
        <authorList>
            <person name="Burstein D."/>
            <person name="Amaro F."/>
            <person name="Zusman T."/>
            <person name="Lifshitz Z."/>
            <person name="Cohen O."/>
            <person name="Gilbert J.A."/>
            <person name="Pupko T."/>
            <person name="Shuman H.A."/>
            <person name="Segal G."/>
        </authorList>
    </citation>
    <scope>NUCLEOTIDE SEQUENCE [LARGE SCALE GENOMIC DNA]</scope>
    <source>
        <strain evidence="2 3">BL-540</strain>
    </source>
</reference>
<dbReference type="EMBL" id="LNYJ01000003">
    <property type="protein sequence ID" value="KTD18992.1"/>
    <property type="molecule type" value="Genomic_DNA"/>
</dbReference>
<sequence length="1312" mass="140536">MPNTVHLFDFDQTLTVNHTFKHTERALFPNASEADMYQLGKEEFDRNRKPGAESFFIHNDQQASAIATFHNNPSMVAGFLSRMLGDKEFTPVNTQYSGPYAVTTYQVKGSNTPVLVSWINASSADEFNGTIATLQQQNIHKNGQLSFLHQCMSNQNIIQPTTDIHYFDDSQANIIAAESLPFRVQRHQVSYDPTFDFTNIGPTANQVVQPLQSNPTPVAANAAMGQAQWPNNPNLASGYSFGVAQANPYQVPVTQGNFVQPMTNYVQPMAQTPEVNPASYYAIGQQANAYQAQAILAANAVQSTPTNFAQPMTGTAPVNPASYYAVGQQANAYQAQAISAANSVQPTATNFAQPATGTAPVNPASYYAIGQQANAYQAQAILAANSVQPTATNFAQPVTGTAPVNPASYYAIGQQANAYQAQAIWAANAVQPTPTNFVQPIAQTAPVDPASYYAIGQQANAYQAQAIWAASVHNQAIGVTPSSGIGYPQPSTSYPGNAQAQTNPEPKSNRASTAVLADNDEAHLYTIASPQSRGATNNATPKSTPQENSEAHLYTMASPQSRGATNNATPKPAPQENSEAHLYTMASPQSRGATNNATPKPVSQDNSEAHLYTMATPQSRDAVNQAVPTSKTQNVTGTPSQASPNPYMSNKVSVHPETQKQDANLSQAATTTQSSSKREKINLSDSAKRRIATQILASLHPKLKSDWKENSANNQLFSPPYDKQTAELVMSELKAQLAVENDGISLYESTTAPGQWRVKIEGQVLEDKIFNSPALAGSVTSIYPTHLEDRMPALMTDTVLPELFSGSKFQYPHIGSGLVSESSICPVQPGLTSIQAGQKKLESVFNREGELAEASKHLTLYNASSRGRYYYSDENEGSGCGLHISDPNALVNSSPTVQVALGKAFAAQFNFGKQQQAVQSATTQNKADTQNHAMGPIGTPSQTQSQTHVMWTPPNPQPATQSQTHAMGGARGASSQSESQTHAMGGARGVSSQSESQTHAIGGARGVSSQSKSQTHAMGGARGVSSPINAMESMNTSSHTPSQTHGTSRQGPSHSQPSSSNFDMSKQGPTTQSTPIRGMNREGPTQSQTSFPNPAMGPIGTASHTPSETHSKAAIGHTNQTKSHAQVTQKQSATPPQVKATGAVATQANHSDVSLKNPSSIKTKAPTNAASRQITQNMKEQLQQTKKTVSTNGKEASQGKISQLLGELEQHIKGLQSSWNPFMRSPERKISALGELKTLLQDPTNHGKQVGEVLNTWLEKNQNVINQHRLKFKAEEREEKTNTAQFIENLKNAYGTEEVKSEEQISCNMGSQ</sequence>
<feature type="compositionally biased region" description="Polar residues" evidence="1">
    <location>
        <begin position="1144"/>
        <end position="1198"/>
    </location>
</feature>
<feature type="compositionally biased region" description="Polar residues" evidence="1">
    <location>
        <begin position="528"/>
        <end position="548"/>
    </location>
</feature>
<feature type="compositionally biased region" description="Low complexity" evidence="1">
    <location>
        <begin position="666"/>
        <end position="675"/>
    </location>
</feature>
<feature type="compositionally biased region" description="Polar residues" evidence="1">
    <location>
        <begin position="489"/>
        <end position="512"/>
    </location>
</feature>
<comment type="caution">
    <text evidence="2">The sequence shown here is derived from an EMBL/GenBank/DDBJ whole genome shotgun (WGS) entry which is preliminary data.</text>
</comment>
<evidence type="ECO:0000313" key="3">
    <source>
        <dbReference type="Proteomes" id="UP000055035"/>
    </source>
</evidence>
<feature type="compositionally biased region" description="Polar residues" evidence="1">
    <location>
        <begin position="619"/>
        <end position="652"/>
    </location>
</feature>
<gene>
    <name evidence="2" type="ORF">Ljor_0215</name>
</gene>
<feature type="compositionally biased region" description="Polar residues" evidence="1">
    <location>
        <begin position="1007"/>
        <end position="1016"/>
    </location>
</feature>
<feature type="compositionally biased region" description="Polar residues" evidence="1">
    <location>
        <begin position="939"/>
        <end position="949"/>
    </location>
</feature>
<feature type="compositionally biased region" description="Polar residues" evidence="1">
    <location>
        <begin position="1117"/>
        <end position="1135"/>
    </location>
</feature>
<feature type="region of interest" description="Disordered" evidence="1">
    <location>
        <begin position="920"/>
        <end position="1198"/>
    </location>
</feature>
<keyword evidence="3" id="KW-1185">Reference proteome</keyword>
<name>A0A0W0VFU7_9GAMM</name>